<gene>
    <name evidence="1" type="ORF">BH720_018355</name>
</gene>
<keyword evidence="1" id="KW-0548">Nucleotidyltransferase</keyword>
<dbReference type="EMBL" id="CP182909">
    <property type="protein sequence ID" value="XPM66946.1"/>
    <property type="molecule type" value="Genomic_DNA"/>
</dbReference>
<dbReference type="Proteomes" id="UP000095472">
    <property type="component" value="Chromosome"/>
</dbReference>
<reference evidence="1 2" key="1">
    <citation type="journal article" date="2016" name="Genome Announc.">
        <title>Draft Genome Sequence of the Thermotolerant Cyanobacterium Desertifilum sp. IPPAS B-1220.</title>
        <authorList>
            <person name="Mironov K.S."/>
            <person name="Sinetova M.A."/>
            <person name="Bolatkhan K."/>
            <person name="Zayadan B.K."/>
            <person name="Ustinova V.V."/>
            <person name="Kupriyanova E.V."/>
            <person name="Skrypnik A.N."/>
            <person name="Gogoleva N.E."/>
            <person name="Gogolev Y.V."/>
            <person name="Los D.A."/>
        </authorList>
    </citation>
    <scope>NUCLEOTIDE SEQUENCE [LARGE SCALE GENOMIC DNA]</scope>
    <source>
        <strain evidence="1 2">IPPAS B-1220</strain>
    </source>
</reference>
<evidence type="ECO:0000313" key="1">
    <source>
        <dbReference type="EMBL" id="XPM66946.1"/>
    </source>
</evidence>
<accession>A0ACD5H4G1</accession>
<sequence>MLISAPTACTGSQTDITERKWAEEQLRYQVLSRYLNELTQPRFFIDRLCQALKRVQQNPDAVFAVLFLDLDRFKLINDGLGHTVGDQLLVAIAQRLQSCLRPGDIVARLGGDEFTILLQQMHDISDATRVSERIQEAIALPFYLGTHEVFTTSSIGIVLSTIGYQKPEDLLRDADTAMYRAKARGKSCSQIFDKSMHAHVMAQLQLENDLRQAINDRAFQVYYQPIVALKNGQISGFEALVR</sequence>
<organism evidence="1 2">
    <name type="scientific">Desertifilum tharense IPPAS B-1220</name>
    <dbReference type="NCBI Taxonomy" id="1781255"/>
    <lineage>
        <taxon>Bacteria</taxon>
        <taxon>Bacillati</taxon>
        <taxon>Cyanobacteriota</taxon>
        <taxon>Cyanophyceae</taxon>
        <taxon>Desertifilales</taxon>
        <taxon>Desertifilaceae</taxon>
        <taxon>Desertifilum</taxon>
    </lineage>
</organism>
<dbReference type="EC" id="2.7.7.65" evidence="1"/>
<protein>
    <submittedName>
        <fullName evidence="1">Diguanylate cyclase domain-containing protein</fullName>
        <ecNumber evidence="1">2.7.7.65</ecNumber>
    </submittedName>
</protein>
<keyword evidence="2" id="KW-1185">Reference proteome</keyword>
<name>A0ACD5H4G1_9CYAN</name>
<proteinExistence type="predicted"/>
<keyword evidence="1" id="KW-0808">Transferase</keyword>
<evidence type="ECO:0000313" key="2">
    <source>
        <dbReference type="Proteomes" id="UP000095472"/>
    </source>
</evidence>